<organism evidence="2 3">
    <name type="scientific">Pelobates cultripes</name>
    <name type="common">Western spadefoot toad</name>
    <dbReference type="NCBI Taxonomy" id="61616"/>
    <lineage>
        <taxon>Eukaryota</taxon>
        <taxon>Metazoa</taxon>
        <taxon>Chordata</taxon>
        <taxon>Craniata</taxon>
        <taxon>Vertebrata</taxon>
        <taxon>Euteleostomi</taxon>
        <taxon>Amphibia</taxon>
        <taxon>Batrachia</taxon>
        <taxon>Anura</taxon>
        <taxon>Pelobatoidea</taxon>
        <taxon>Pelobatidae</taxon>
        <taxon>Pelobates</taxon>
    </lineage>
</organism>
<keyword evidence="1" id="KW-0732">Signal</keyword>
<proteinExistence type="predicted"/>
<dbReference type="Gene3D" id="1.20.1250.70">
    <property type="entry name" value="Interleukin-15/Interleukin-21"/>
    <property type="match status" value="1"/>
</dbReference>
<feature type="signal peptide" evidence="1">
    <location>
        <begin position="1"/>
        <end position="20"/>
    </location>
</feature>
<sequence>MYHMLVLYLGAVTLLGSIQGSPIPATDSVNLLQAIQSDIKSLNNLQKVTEGYEFFTPTRINATSLSEALACFALEMCSIEEVLENENEVNTEAINISHLILENASGYLNITESSCENVSSSLLVSIG</sequence>
<accession>A0AAD1SH06</accession>
<dbReference type="AlphaFoldDB" id="A0AAD1SH06"/>
<name>A0AAD1SH06_PELCU</name>
<protein>
    <recommendedName>
        <fullName evidence="4">Interleukin-2</fullName>
    </recommendedName>
</protein>
<dbReference type="Proteomes" id="UP001295444">
    <property type="component" value="Chromosome 06"/>
</dbReference>
<evidence type="ECO:0008006" key="4">
    <source>
        <dbReference type="Google" id="ProtNLM"/>
    </source>
</evidence>
<reference evidence="2" key="1">
    <citation type="submission" date="2022-03" db="EMBL/GenBank/DDBJ databases">
        <authorList>
            <person name="Alioto T."/>
            <person name="Alioto T."/>
            <person name="Gomez Garrido J."/>
        </authorList>
    </citation>
    <scope>NUCLEOTIDE SEQUENCE</scope>
</reference>
<dbReference type="InterPro" id="IPR009079">
    <property type="entry name" value="4_helix_cytokine-like_core"/>
</dbReference>
<feature type="chain" id="PRO_5042160379" description="Interleukin-2" evidence="1">
    <location>
        <begin position="21"/>
        <end position="127"/>
    </location>
</feature>
<dbReference type="EMBL" id="OW240917">
    <property type="protein sequence ID" value="CAH2300882.1"/>
    <property type="molecule type" value="Genomic_DNA"/>
</dbReference>
<evidence type="ECO:0000313" key="2">
    <source>
        <dbReference type="EMBL" id="CAH2300882.1"/>
    </source>
</evidence>
<evidence type="ECO:0000313" key="3">
    <source>
        <dbReference type="Proteomes" id="UP001295444"/>
    </source>
</evidence>
<evidence type="ECO:0000256" key="1">
    <source>
        <dbReference type="SAM" id="SignalP"/>
    </source>
</evidence>
<keyword evidence="3" id="KW-1185">Reference proteome</keyword>
<gene>
    <name evidence="2" type="ORF">PECUL_23A003915</name>
</gene>
<dbReference type="SUPFAM" id="SSF47266">
    <property type="entry name" value="4-helical cytokines"/>
    <property type="match status" value="1"/>
</dbReference>